<gene>
    <name evidence="1" type="ORF">GPUH_LOCUS10397</name>
</gene>
<name>A0A183DNV6_9BILA</name>
<dbReference type="Proteomes" id="UP000271098">
    <property type="component" value="Unassembled WGS sequence"/>
</dbReference>
<reference evidence="1 2" key="2">
    <citation type="submission" date="2018-11" db="EMBL/GenBank/DDBJ databases">
        <authorList>
            <consortium name="Pathogen Informatics"/>
        </authorList>
    </citation>
    <scope>NUCLEOTIDE SEQUENCE [LARGE SCALE GENOMIC DNA]</scope>
</reference>
<keyword evidence="2" id="KW-1185">Reference proteome</keyword>
<dbReference type="OrthoDB" id="116827at2759"/>
<evidence type="ECO:0000313" key="2">
    <source>
        <dbReference type="Proteomes" id="UP000271098"/>
    </source>
</evidence>
<evidence type="ECO:0000313" key="3">
    <source>
        <dbReference type="WBParaSite" id="GPUH_0001041001-mRNA-1"/>
    </source>
</evidence>
<dbReference type="EMBL" id="UYRT01077955">
    <property type="protein sequence ID" value="VDN17389.1"/>
    <property type="molecule type" value="Genomic_DNA"/>
</dbReference>
<protein>
    <submittedName>
        <fullName evidence="3">Rtf2 domain-containing protein</fullName>
    </submittedName>
</protein>
<dbReference type="AlphaFoldDB" id="A0A183DNV6"/>
<dbReference type="WBParaSite" id="GPUH_0001041001-mRNA-1">
    <property type="protein sequence ID" value="GPUH_0001041001-mRNA-1"/>
    <property type="gene ID" value="GPUH_0001041001"/>
</dbReference>
<reference evidence="3" key="1">
    <citation type="submission" date="2016-06" db="UniProtKB">
        <authorList>
            <consortium name="WormBaseParasite"/>
        </authorList>
    </citation>
    <scope>IDENTIFICATION</scope>
</reference>
<evidence type="ECO:0000313" key="1">
    <source>
        <dbReference type="EMBL" id="VDN17389.1"/>
    </source>
</evidence>
<organism evidence="3">
    <name type="scientific">Gongylonema pulchrum</name>
    <dbReference type="NCBI Taxonomy" id="637853"/>
    <lineage>
        <taxon>Eukaryota</taxon>
        <taxon>Metazoa</taxon>
        <taxon>Ecdysozoa</taxon>
        <taxon>Nematoda</taxon>
        <taxon>Chromadorea</taxon>
        <taxon>Rhabditida</taxon>
        <taxon>Spirurina</taxon>
        <taxon>Spiruromorpha</taxon>
        <taxon>Spiruroidea</taxon>
        <taxon>Gongylonematidae</taxon>
        <taxon>Gongylonema</taxon>
    </lineage>
</organism>
<accession>A0A183DNV6</accession>
<sequence length="71" mass="8379">MPVKFTVMPDGSDKKSLIARKIRYMCPVTHDALTNTTRCAYLKTRCATFLSVYSQFERSWRRLREITGRKF</sequence>
<proteinExistence type="predicted"/>